<dbReference type="SUPFAM" id="SSF51735">
    <property type="entry name" value="NAD(P)-binding Rossmann-fold domains"/>
    <property type="match status" value="1"/>
</dbReference>
<accession>A0ABU2NRN6</accession>
<proteinExistence type="inferred from homology"/>
<dbReference type="Gene3D" id="3.40.50.720">
    <property type="entry name" value="NAD(P)-binding Rossmann-like Domain"/>
    <property type="match status" value="1"/>
</dbReference>
<dbReference type="NCBIfam" id="NF004826">
    <property type="entry name" value="PRK06182.1"/>
    <property type="match status" value="1"/>
</dbReference>
<dbReference type="PANTHER" id="PTHR44169">
    <property type="entry name" value="NADPH-DEPENDENT 1-ACYLDIHYDROXYACETONE PHOSPHATE REDUCTASE"/>
    <property type="match status" value="1"/>
</dbReference>
<dbReference type="InterPro" id="IPR057326">
    <property type="entry name" value="KR_dom"/>
</dbReference>
<dbReference type="CDD" id="cd05374">
    <property type="entry name" value="17beta-HSD-like_SDR_c"/>
    <property type="match status" value="1"/>
</dbReference>
<dbReference type="PRINTS" id="PR00080">
    <property type="entry name" value="SDRFAMILY"/>
</dbReference>
<evidence type="ECO:0000259" key="4">
    <source>
        <dbReference type="SMART" id="SM00822"/>
    </source>
</evidence>
<reference evidence="6" key="1">
    <citation type="submission" date="2023-07" db="EMBL/GenBank/DDBJ databases">
        <title>30 novel species of actinomycetes from the DSMZ collection.</title>
        <authorList>
            <person name="Nouioui I."/>
        </authorList>
    </citation>
    <scope>NUCLEOTIDE SEQUENCE [LARGE SCALE GENOMIC DNA]</scope>
    <source>
        <strain evidence="6">DSM 42041</strain>
    </source>
</reference>
<dbReference type="EMBL" id="JAVREQ010000007">
    <property type="protein sequence ID" value="MDT0379251.1"/>
    <property type="molecule type" value="Genomic_DNA"/>
</dbReference>
<protein>
    <submittedName>
        <fullName evidence="5">Oxidoreductase</fullName>
    </submittedName>
</protein>
<sequence>MNDPHGPVLITGAAGGIGAATAARLAADGMTVYATARRPEALRALEDAGCRTLRLDVTDEESMRTVVREVTAEHGGLGALVNNAGYGAYGAVEEVPPEQLRAQFETNVFGLVRLTQLVLPHMREAGRGRIVNISSMGGRLVFPLGGAYHASKYAVEAFSDALRHEVTPFGISVSLVEPGLIRTGFGATAGDTLAAATSPRSPYRPLADSVERRMTRTYGSALAAGPEPVARTVHRALTARRPRHRYVVTPAARALIHTRRLLGSRAWDAYLRRQFRTPATTAR</sequence>
<keyword evidence="2" id="KW-0560">Oxidoreductase</keyword>
<keyword evidence="6" id="KW-1185">Reference proteome</keyword>
<evidence type="ECO:0000256" key="1">
    <source>
        <dbReference type="ARBA" id="ARBA00006484"/>
    </source>
</evidence>
<evidence type="ECO:0000256" key="2">
    <source>
        <dbReference type="ARBA" id="ARBA00023002"/>
    </source>
</evidence>
<comment type="caution">
    <text evidence="5">The sequence shown here is derived from an EMBL/GenBank/DDBJ whole genome shotgun (WGS) entry which is preliminary data.</text>
</comment>
<dbReference type="PANTHER" id="PTHR44169:SF6">
    <property type="entry name" value="NADPH-DEPENDENT 1-ACYLDIHYDROXYACETONE PHOSPHATE REDUCTASE"/>
    <property type="match status" value="1"/>
</dbReference>
<comment type="similarity">
    <text evidence="1 3">Belongs to the short-chain dehydrogenases/reductases (SDR) family.</text>
</comment>
<feature type="domain" description="Ketoreductase" evidence="4">
    <location>
        <begin position="6"/>
        <end position="179"/>
    </location>
</feature>
<evidence type="ECO:0000313" key="5">
    <source>
        <dbReference type="EMBL" id="MDT0379251.1"/>
    </source>
</evidence>
<evidence type="ECO:0000313" key="6">
    <source>
        <dbReference type="Proteomes" id="UP001183414"/>
    </source>
</evidence>
<dbReference type="RefSeq" id="WP_311673041.1">
    <property type="nucleotide sequence ID" value="NZ_JAVREQ010000007.1"/>
</dbReference>
<dbReference type="Proteomes" id="UP001183414">
    <property type="component" value="Unassembled WGS sequence"/>
</dbReference>
<dbReference type="PRINTS" id="PR00081">
    <property type="entry name" value="GDHRDH"/>
</dbReference>
<name>A0ABU2NRN6_9ACTN</name>
<dbReference type="InterPro" id="IPR036291">
    <property type="entry name" value="NAD(P)-bd_dom_sf"/>
</dbReference>
<dbReference type="InterPro" id="IPR002347">
    <property type="entry name" value="SDR_fam"/>
</dbReference>
<dbReference type="Pfam" id="PF00106">
    <property type="entry name" value="adh_short"/>
    <property type="match status" value="1"/>
</dbReference>
<evidence type="ECO:0000256" key="3">
    <source>
        <dbReference type="RuleBase" id="RU000363"/>
    </source>
</evidence>
<dbReference type="SMART" id="SM00822">
    <property type="entry name" value="PKS_KR"/>
    <property type="match status" value="1"/>
</dbReference>
<organism evidence="5 6">
    <name type="scientific">Streptomyces hazeniae</name>
    <dbReference type="NCBI Taxonomy" id="3075538"/>
    <lineage>
        <taxon>Bacteria</taxon>
        <taxon>Bacillati</taxon>
        <taxon>Actinomycetota</taxon>
        <taxon>Actinomycetes</taxon>
        <taxon>Kitasatosporales</taxon>
        <taxon>Streptomycetaceae</taxon>
        <taxon>Streptomyces</taxon>
    </lineage>
</organism>
<gene>
    <name evidence="5" type="ORF">RM572_10785</name>
</gene>